<name>A0A494W895_9SPHN</name>
<dbReference type="EMBL" id="AP018664">
    <property type="protein sequence ID" value="BBD96850.1"/>
    <property type="molecule type" value="Genomic_DNA"/>
</dbReference>
<evidence type="ECO:0000259" key="2">
    <source>
        <dbReference type="PROSITE" id="PS51084"/>
    </source>
</evidence>
<evidence type="ECO:0000313" key="3">
    <source>
        <dbReference type="EMBL" id="BBD96850.1"/>
    </source>
</evidence>
<protein>
    <submittedName>
        <fullName evidence="3">HIT family protein</fullName>
    </submittedName>
</protein>
<reference evidence="3 4" key="1">
    <citation type="submission" date="2018-05" db="EMBL/GenBank/DDBJ databases">
        <title>Complete Genome Sequence of the Nonylphenol-Degrading Bacterium Sphingobium amiense DSM 16289T.</title>
        <authorList>
            <person name="Ootsuka M."/>
            <person name="Nishizawa T."/>
            <person name="Ohta H."/>
        </authorList>
    </citation>
    <scope>NUCLEOTIDE SEQUENCE [LARGE SCALE GENOMIC DNA]</scope>
    <source>
        <strain evidence="3 4">DSM 16289</strain>
    </source>
</reference>
<dbReference type="KEGG" id="sami:SAMIE_1003510"/>
<dbReference type="InterPro" id="IPR036265">
    <property type="entry name" value="HIT-like_sf"/>
</dbReference>
<sequence>MNATIAKFGWPETLVAEFDHWVVLLRPAQPTLGSLVLAAKGEATAFGDLPGEAHAELKTVTAAIEHALRGAVDYAKINYLMLMMVDPHVHFHVIPRYEGEGSAMGLTIRDAGWPGQPDLGAAVKLEERIEGLRDWLKGYFA</sequence>
<dbReference type="RefSeq" id="WP_066698232.1">
    <property type="nucleotide sequence ID" value="NZ_AP018664.1"/>
</dbReference>
<accession>A0A494W895</accession>
<feature type="short sequence motif" description="Histidine triad motif" evidence="1">
    <location>
        <begin position="88"/>
        <end position="92"/>
    </location>
</feature>
<keyword evidence="4" id="KW-1185">Reference proteome</keyword>
<gene>
    <name evidence="3" type="ORF">SAMIE_1003510</name>
</gene>
<proteinExistence type="predicted"/>
<dbReference type="GO" id="GO:0003824">
    <property type="term" value="F:catalytic activity"/>
    <property type="evidence" value="ECO:0007669"/>
    <property type="project" value="InterPro"/>
</dbReference>
<dbReference type="Proteomes" id="UP000279959">
    <property type="component" value="Chromosome"/>
</dbReference>
<dbReference type="AlphaFoldDB" id="A0A494W895"/>
<dbReference type="Gene3D" id="3.30.428.10">
    <property type="entry name" value="HIT-like"/>
    <property type="match status" value="1"/>
</dbReference>
<organism evidence="3 4">
    <name type="scientific">Sphingobium amiense</name>
    <dbReference type="NCBI Taxonomy" id="135719"/>
    <lineage>
        <taxon>Bacteria</taxon>
        <taxon>Pseudomonadati</taxon>
        <taxon>Pseudomonadota</taxon>
        <taxon>Alphaproteobacteria</taxon>
        <taxon>Sphingomonadales</taxon>
        <taxon>Sphingomonadaceae</taxon>
        <taxon>Sphingobium</taxon>
    </lineage>
</organism>
<dbReference type="PROSITE" id="PS51084">
    <property type="entry name" value="HIT_2"/>
    <property type="match status" value="1"/>
</dbReference>
<dbReference type="Pfam" id="PF01230">
    <property type="entry name" value="HIT"/>
    <property type="match status" value="1"/>
</dbReference>
<dbReference type="InterPro" id="IPR011146">
    <property type="entry name" value="HIT-like"/>
</dbReference>
<dbReference type="SUPFAM" id="SSF54197">
    <property type="entry name" value="HIT-like"/>
    <property type="match status" value="1"/>
</dbReference>
<evidence type="ECO:0000313" key="4">
    <source>
        <dbReference type="Proteomes" id="UP000279959"/>
    </source>
</evidence>
<evidence type="ECO:0000256" key="1">
    <source>
        <dbReference type="PROSITE-ProRule" id="PRU00464"/>
    </source>
</evidence>
<feature type="domain" description="HIT" evidence="2">
    <location>
        <begin position="1"/>
        <end position="103"/>
    </location>
</feature>